<protein>
    <submittedName>
        <fullName evidence="9">ABC transporter permease</fullName>
    </submittedName>
</protein>
<dbReference type="KEGG" id="caml:H6X83_11580"/>
<evidence type="ECO:0000256" key="7">
    <source>
        <dbReference type="RuleBase" id="RU363032"/>
    </source>
</evidence>
<dbReference type="InterPro" id="IPR035906">
    <property type="entry name" value="MetI-like_sf"/>
</dbReference>
<dbReference type="PANTHER" id="PTHR30151:SF20">
    <property type="entry name" value="ABC TRANSPORTER PERMEASE PROTEIN HI_0355-RELATED"/>
    <property type="match status" value="1"/>
</dbReference>
<organism evidence="9 10">
    <name type="scientific">Caproicibacterium amylolyticum</name>
    <dbReference type="NCBI Taxonomy" id="2766537"/>
    <lineage>
        <taxon>Bacteria</taxon>
        <taxon>Bacillati</taxon>
        <taxon>Bacillota</taxon>
        <taxon>Clostridia</taxon>
        <taxon>Eubacteriales</taxon>
        <taxon>Oscillospiraceae</taxon>
        <taxon>Caproicibacterium</taxon>
    </lineage>
</organism>
<name>A0A7G9WFV3_9FIRM</name>
<evidence type="ECO:0000256" key="6">
    <source>
        <dbReference type="ARBA" id="ARBA00023136"/>
    </source>
</evidence>
<feature type="transmembrane region" description="Helical" evidence="7">
    <location>
        <begin position="191"/>
        <end position="210"/>
    </location>
</feature>
<dbReference type="PANTHER" id="PTHR30151">
    <property type="entry name" value="ALKANE SULFONATE ABC TRANSPORTER-RELATED, MEMBRANE SUBUNIT"/>
    <property type="match status" value="1"/>
</dbReference>
<keyword evidence="4 7" id="KW-0812">Transmembrane</keyword>
<reference evidence="9 10" key="1">
    <citation type="submission" date="2020-08" db="EMBL/GenBank/DDBJ databases">
        <authorList>
            <person name="Ren C."/>
            <person name="Gu Y."/>
            <person name="Xu Y."/>
        </authorList>
    </citation>
    <scope>NUCLEOTIDE SEQUENCE [LARGE SCALE GENOMIC DNA]</scope>
    <source>
        <strain evidence="9 10">LBM18003</strain>
    </source>
</reference>
<keyword evidence="2 7" id="KW-0813">Transport</keyword>
<evidence type="ECO:0000256" key="4">
    <source>
        <dbReference type="ARBA" id="ARBA00022692"/>
    </source>
</evidence>
<dbReference type="Pfam" id="PF00528">
    <property type="entry name" value="BPD_transp_1"/>
    <property type="match status" value="1"/>
</dbReference>
<dbReference type="RefSeq" id="WP_212506637.1">
    <property type="nucleotide sequence ID" value="NZ_CP060696.1"/>
</dbReference>
<proteinExistence type="inferred from homology"/>
<keyword evidence="6 7" id="KW-0472">Membrane</keyword>
<feature type="transmembrane region" description="Helical" evidence="7">
    <location>
        <begin position="96"/>
        <end position="120"/>
    </location>
</feature>
<feature type="domain" description="ABC transmembrane type-1" evidence="8">
    <location>
        <begin position="60"/>
        <end position="244"/>
    </location>
</feature>
<dbReference type="Gene3D" id="1.10.3720.10">
    <property type="entry name" value="MetI-like"/>
    <property type="match status" value="1"/>
</dbReference>
<comment type="similarity">
    <text evidence="7">Belongs to the binding-protein-dependent transport system permease family.</text>
</comment>
<feature type="transmembrane region" description="Helical" evidence="7">
    <location>
        <begin position="67"/>
        <end position="84"/>
    </location>
</feature>
<dbReference type="GO" id="GO:0055085">
    <property type="term" value="P:transmembrane transport"/>
    <property type="evidence" value="ECO:0007669"/>
    <property type="project" value="InterPro"/>
</dbReference>
<dbReference type="PROSITE" id="PS50928">
    <property type="entry name" value="ABC_TM1"/>
    <property type="match status" value="1"/>
</dbReference>
<evidence type="ECO:0000313" key="10">
    <source>
        <dbReference type="Proteomes" id="UP000516046"/>
    </source>
</evidence>
<gene>
    <name evidence="9" type="ORF">H6X83_11580</name>
</gene>
<dbReference type="InterPro" id="IPR000515">
    <property type="entry name" value="MetI-like"/>
</dbReference>
<dbReference type="EMBL" id="CP060696">
    <property type="protein sequence ID" value="QNO17565.1"/>
    <property type="molecule type" value="Genomic_DNA"/>
</dbReference>
<evidence type="ECO:0000256" key="1">
    <source>
        <dbReference type="ARBA" id="ARBA00004651"/>
    </source>
</evidence>
<keyword evidence="3" id="KW-1003">Cell membrane</keyword>
<sequence length="263" mass="28878">MHRKLQNITDKLSPIFLLAVVLIVWQAVVSLGAVPNFMLPSPVQVVQAFVDDFSTLMESAATSLQETFWGMSIAVALAFGSAFLMDRFRLVKKSLYPILIITQTVPTVAIAPLLVLWMGYDMTPKIVLVIISCYFPIAVGLLNGFSSADPDVINLMRTMGSSRWQIFCHVKVPSSLSNFFSGLRISVSYSVIGAVVAEWLGGNSGLGVYMTHMRKSYAYDRMFAVILLVSVISLLLIKLVDVLQHICMPWEKVAQNPAGAAAE</sequence>
<dbReference type="CDD" id="cd06261">
    <property type="entry name" value="TM_PBP2"/>
    <property type="match status" value="1"/>
</dbReference>
<feature type="transmembrane region" description="Helical" evidence="7">
    <location>
        <begin position="12"/>
        <end position="34"/>
    </location>
</feature>
<evidence type="ECO:0000256" key="2">
    <source>
        <dbReference type="ARBA" id="ARBA00022448"/>
    </source>
</evidence>
<evidence type="ECO:0000256" key="3">
    <source>
        <dbReference type="ARBA" id="ARBA00022475"/>
    </source>
</evidence>
<evidence type="ECO:0000313" key="9">
    <source>
        <dbReference type="EMBL" id="QNO17565.1"/>
    </source>
</evidence>
<keyword evidence="10" id="KW-1185">Reference proteome</keyword>
<comment type="subcellular location">
    <subcellularLocation>
        <location evidence="1 7">Cell membrane</location>
        <topology evidence="1 7">Multi-pass membrane protein</topology>
    </subcellularLocation>
</comment>
<dbReference type="SUPFAM" id="SSF161098">
    <property type="entry name" value="MetI-like"/>
    <property type="match status" value="1"/>
</dbReference>
<dbReference type="AlphaFoldDB" id="A0A7G9WFV3"/>
<accession>A0A7G9WFV3</accession>
<feature type="transmembrane region" description="Helical" evidence="7">
    <location>
        <begin position="126"/>
        <end position="145"/>
    </location>
</feature>
<evidence type="ECO:0000259" key="8">
    <source>
        <dbReference type="PROSITE" id="PS50928"/>
    </source>
</evidence>
<dbReference type="Proteomes" id="UP000516046">
    <property type="component" value="Chromosome"/>
</dbReference>
<evidence type="ECO:0000256" key="5">
    <source>
        <dbReference type="ARBA" id="ARBA00022989"/>
    </source>
</evidence>
<keyword evidence="5 7" id="KW-1133">Transmembrane helix</keyword>
<feature type="transmembrane region" description="Helical" evidence="7">
    <location>
        <begin position="222"/>
        <end position="240"/>
    </location>
</feature>
<dbReference type="GO" id="GO:0005886">
    <property type="term" value="C:plasma membrane"/>
    <property type="evidence" value="ECO:0007669"/>
    <property type="project" value="UniProtKB-SubCell"/>
</dbReference>